<reference evidence="4" key="1">
    <citation type="submission" date="2011-01" db="EMBL/GenBank/DDBJ databases">
        <title>Complete sequence of chromosome of Acidobacterium sp. MP5ACTX9.</title>
        <authorList>
            <consortium name="US DOE Joint Genome Institute"/>
            <person name="Lucas S."/>
            <person name="Copeland A."/>
            <person name="Lapidus A."/>
            <person name="Cheng J.-F."/>
            <person name="Goodwin L."/>
            <person name="Pitluck S."/>
            <person name="Teshima H."/>
            <person name="Detter J.C."/>
            <person name="Han C."/>
            <person name="Tapia R."/>
            <person name="Land M."/>
            <person name="Hauser L."/>
            <person name="Kyrpides N."/>
            <person name="Ivanova N."/>
            <person name="Ovchinnikova G."/>
            <person name="Pagani I."/>
            <person name="Rawat S.R."/>
            <person name="Mannisto M."/>
            <person name="Haggblom M.M."/>
            <person name="Woyke T."/>
        </authorList>
    </citation>
    <scope>NUCLEOTIDE SEQUENCE [LARGE SCALE GENOMIC DNA]</scope>
    <source>
        <strain evidence="4">MP5ACTX9</strain>
    </source>
</reference>
<dbReference type="STRING" id="1198114.AciX9_1971"/>
<proteinExistence type="predicted"/>
<keyword evidence="1" id="KW-0175">Coiled coil</keyword>
<keyword evidence="4" id="KW-1185">Reference proteome</keyword>
<evidence type="ECO:0000256" key="1">
    <source>
        <dbReference type="SAM" id="Coils"/>
    </source>
</evidence>
<accession>E8X0R6</accession>
<dbReference type="AlphaFoldDB" id="E8X0R6"/>
<dbReference type="eggNOG" id="ENOG5030N8J">
    <property type="taxonomic scope" value="Bacteria"/>
</dbReference>
<dbReference type="KEGG" id="acm:AciX9_1971"/>
<evidence type="ECO:0000313" key="4">
    <source>
        <dbReference type="Proteomes" id="UP000000343"/>
    </source>
</evidence>
<evidence type="ECO:0000256" key="2">
    <source>
        <dbReference type="SAM" id="MobiDB-lite"/>
    </source>
</evidence>
<gene>
    <name evidence="3" type="ordered locus">AciX9_1971</name>
</gene>
<dbReference type="OrthoDB" id="112391at2"/>
<dbReference type="RefSeq" id="WP_013580336.1">
    <property type="nucleotide sequence ID" value="NC_015064.1"/>
</dbReference>
<sequence length="797" mass="83680">MSTAAGQVTIVLSADKVSYSAALDQAGRELDKLQGKSKSFGHGSVSDMQAASASIRLLENPLGNNMRAIERLISQSKVLSGVMKAAFPLVGAIAIAGMFAKLTTEVVKFIKEMNEMPAVIKRGFDSLNLSIRTSNDELDLTNAKLANQIAKLEGKPQNNLKTALAESRVEADKLATSLANDAKAVNDLLTANKIGLLGQLVGKANTSNVSSSIQSYMNDLQDLGNKISVAAQKPNNDTEVASLRKQLSDKQNSGLGWAKSKMFATDHPDLAGPDDQIMGGDQASNRAELLGFQGVLLGQQHRATSEDTNKQLTGIKDKDEAAKAAAESAKAAARAALEAQKKAAAEQLAAWEESNADWKAAQDRSLLDDADWWKAKLATLNIGSLNYRAVNKKVNADIISDNREMTEARPTWANDFLKDGNANGGISKDDAEQITATGKATAEWIASLRSGVELQKQNATAIAESSLQMAVATGRMTKMDAAQIQANLHTQEYNDRLSELKDNRDAITTNASLSDVQRKAQLANSDNQIAALNNQRALQTQQDNASTNPQGSLASVGFVDALNDFVLASKDAAGQMREITTGTLNTLNGEFVKAISGQRTDFGNAGASIFRNVAGIGLQKAEGSIMQGLGFGAKADGSKSNPLYVRMADGVAGGVGSAAKGLSSLFKSGDGDSGGSAVSGLASKAGGWLSSLAGMIPGFAGGGTVTPGTLAMVGEQGPELAYFGSGAHITPNHKLSSIGSVGGDTHNWHIDARGATDPAQVRYQVQQGIQQAAPHLTAQSMQAKAQQNKRSPSTRQK</sequence>
<evidence type="ECO:0000313" key="3">
    <source>
        <dbReference type="EMBL" id="ADW69017.1"/>
    </source>
</evidence>
<dbReference type="PaxDb" id="1198114-AciX9_1971"/>
<protein>
    <recommendedName>
        <fullName evidence="5">Bacteriophage tail tape measure C-terminal domain-containing protein</fullName>
    </recommendedName>
</protein>
<name>E8X0R6_GRATM</name>
<feature type="coiled-coil region" evidence="1">
    <location>
        <begin position="490"/>
        <end position="542"/>
    </location>
</feature>
<feature type="compositionally biased region" description="Polar residues" evidence="2">
    <location>
        <begin position="777"/>
        <end position="797"/>
    </location>
</feature>
<evidence type="ECO:0008006" key="5">
    <source>
        <dbReference type="Google" id="ProtNLM"/>
    </source>
</evidence>
<dbReference type="HOGENOM" id="CLU_352596_0_0_0"/>
<organism evidence="4">
    <name type="scientific">Granulicella tundricola (strain ATCC BAA-1859 / DSM 23138 / MP5ACTX9)</name>
    <dbReference type="NCBI Taxonomy" id="1198114"/>
    <lineage>
        <taxon>Bacteria</taxon>
        <taxon>Pseudomonadati</taxon>
        <taxon>Acidobacteriota</taxon>
        <taxon>Terriglobia</taxon>
        <taxon>Terriglobales</taxon>
        <taxon>Acidobacteriaceae</taxon>
        <taxon>Granulicella</taxon>
    </lineage>
</organism>
<dbReference type="EMBL" id="CP002480">
    <property type="protein sequence ID" value="ADW69017.1"/>
    <property type="molecule type" value="Genomic_DNA"/>
</dbReference>
<dbReference type="Proteomes" id="UP000000343">
    <property type="component" value="Chromosome"/>
</dbReference>
<feature type="region of interest" description="Disordered" evidence="2">
    <location>
        <begin position="773"/>
        <end position="797"/>
    </location>
</feature>
<feature type="coiled-coil region" evidence="1">
    <location>
        <begin position="323"/>
        <end position="354"/>
    </location>
</feature>